<sequence length="84" mass="9728">MSEKISIRIPKVVVTPSEFAALENLSRSAVYSRIHRGALAKFLKNKEKNKSWVEIYYLRYKKDQLSKALGHSRFEIIVDELVSC</sequence>
<dbReference type="RefSeq" id="WP_084971018.1">
    <property type="nucleotide sequence ID" value="NZ_CP026378.1"/>
</dbReference>
<evidence type="ECO:0000313" key="1">
    <source>
        <dbReference type="EMBL" id="AUY26282.1"/>
    </source>
</evidence>
<organism evidence="1 2">
    <name type="scientific">Mixta calida</name>
    <dbReference type="NCBI Taxonomy" id="665913"/>
    <lineage>
        <taxon>Bacteria</taxon>
        <taxon>Pseudomonadati</taxon>
        <taxon>Pseudomonadota</taxon>
        <taxon>Gammaproteobacteria</taxon>
        <taxon>Enterobacterales</taxon>
        <taxon>Erwiniaceae</taxon>
        <taxon>Mixta</taxon>
    </lineage>
</organism>
<dbReference type="EMBL" id="CP026378">
    <property type="protein sequence ID" value="AUY26282.1"/>
    <property type="molecule type" value="Genomic_DNA"/>
</dbReference>
<protein>
    <submittedName>
        <fullName evidence="1">Rha family transcriptional regulator</fullName>
    </submittedName>
</protein>
<reference evidence="1 2" key="1">
    <citation type="submission" date="2018-01" db="EMBL/GenBank/DDBJ databases">
        <title>Complete and assembled Genome of Pantoea calida DSM22759T.</title>
        <authorList>
            <person name="Stevens M.J.A."/>
            <person name="Zurfluh K."/>
            <person name="Stephan R."/>
        </authorList>
    </citation>
    <scope>NUCLEOTIDE SEQUENCE [LARGE SCALE GENOMIC DNA]</scope>
    <source>
        <strain evidence="1 2">DSM 22759</strain>
    </source>
</reference>
<proteinExistence type="predicted"/>
<accession>A0ABN5HHR3</accession>
<evidence type="ECO:0000313" key="2">
    <source>
        <dbReference type="Proteomes" id="UP000237673"/>
    </source>
</evidence>
<gene>
    <name evidence="1" type="ORF">C2E16_16120</name>
</gene>
<name>A0ABN5HHR3_9GAMM</name>
<dbReference type="Proteomes" id="UP000237673">
    <property type="component" value="Chromosome"/>
</dbReference>
<keyword evidence="2" id="KW-1185">Reference proteome</keyword>